<dbReference type="GO" id="GO:0016874">
    <property type="term" value="F:ligase activity"/>
    <property type="evidence" value="ECO:0007669"/>
    <property type="project" value="UniProtKB-KW"/>
</dbReference>
<dbReference type="SUPFAM" id="SSF52210">
    <property type="entry name" value="Succinyl-CoA synthetase domains"/>
    <property type="match status" value="2"/>
</dbReference>
<dbReference type="PROSITE" id="PS50975">
    <property type="entry name" value="ATP_GRASP"/>
    <property type="match status" value="1"/>
</dbReference>
<dbReference type="InterPro" id="IPR003781">
    <property type="entry name" value="CoA-bd"/>
</dbReference>
<dbReference type="OrthoDB" id="9807426at2"/>
<evidence type="ECO:0000256" key="4">
    <source>
        <dbReference type="ARBA" id="ARBA00022840"/>
    </source>
</evidence>
<protein>
    <submittedName>
        <fullName evidence="8">Acyl-CoA synthetase (NDP forming)</fullName>
    </submittedName>
</protein>
<dbReference type="STRING" id="464029.SAMN02982989_5077"/>
<name>A0A1X7D6I7_9HYPH</name>
<evidence type="ECO:0000313" key="9">
    <source>
        <dbReference type="Proteomes" id="UP000192903"/>
    </source>
</evidence>
<dbReference type="InterPro" id="IPR036291">
    <property type="entry name" value="NAD(P)-bd_dom_sf"/>
</dbReference>
<accession>A0A1X7D6I7</accession>
<evidence type="ECO:0000313" key="8">
    <source>
        <dbReference type="EMBL" id="SMF09418.1"/>
    </source>
</evidence>
<evidence type="ECO:0000256" key="1">
    <source>
        <dbReference type="ARBA" id="ARBA00022532"/>
    </source>
</evidence>
<dbReference type="GO" id="GO:0006099">
    <property type="term" value="P:tricarboxylic acid cycle"/>
    <property type="evidence" value="ECO:0007669"/>
    <property type="project" value="UniProtKB-KW"/>
</dbReference>
<dbReference type="GO" id="GO:0005524">
    <property type="term" value="F:ATP binding"/>
    <property type="evidence" value="ECO:0007669"/>
    <property type="project" value="UniProtKB-UniRule"/>
</dbReference>
<dbReference type="Pfam" id="PF13549">
    <property type="entry name" value="ATP-grasp_5"/>
    <property type="match status" value="1"/>
</dbReference>
<dbReference type="RefSeq" id="WP_085420454.1">
    <property type="nucleotide sequence ID" value="NZ_FXAF01000002.1"/>
</dbReference>
<dbReference type="InterPro" id="IPR016102">
    <property type="entry name" value="Succinyl-CoA_synth-like"/>
</dbReference>
<dbReference type="Pfam" id="PF13380">
    <property type="entry name" value="CoA_binding_2"/>
    <property type="match status" value="1"/>
</dbReference>
<feature type="domain" description="ATP-grasp" evidence="7">
    <location>
        <begin position="493"/>
        <end position="529"/>
    </location>
</feature>
<dbReference type="InterPro" id="IPR051538">
    <property type="entry name" value="Acyl-CoA_Synth/Transferase"/>
</dbReference>
<dbReference type="EMBL" id="FXAF01000002">
    <property type="protein sequence ID" value="SMF09418.1"/>
    <property type="molecule type" value="Genomic_DNA"/>
</dbReference>
<dbReference type="SUPFAM" id="SSF56059">
    <property type="entry name" value="Glutathione synthetase ATP-binding domain-like"/>
    <property type="match status" value="1"/>
</dbReference>
<evidence type="ECO:0000256" key="3">
    <source>
        <dbReference type="ARBA" id="ARBA00022741"/>
    </source>
</evidence>
<dbReference type="InterPro" id="IPR011761">
    <property type="entry name" value="ATP-grasp"/>
</dbReference>
<dbReference type="SMART" id="SM00881">
    <property type="entry name" value="CoA_binding"/>
    <property type="match status" value="1"/>
</dbReference>
<reference evidence="9" key="1">
    <citation type="submission" date="2017-04" db="EMBL/GenBank/DDBJ databases">
        <authorList>
            <person name="Varghese N."/>
            <person name="Submissions S."/>
        </authorList>
    </citation>
    <scope>NUCLEOTIDE SEQUENCE [LARGE SCALE GENOMIC DNA]</scope>
    <source>
        <strain evidence="9">B4P</strain>
    </source>
</reference>
<evidence type="ECO:0000259" key="7">
    <source>
        <dbReference type="PROSITE" id="PS50975"/>
    </source>
</evidence>
<evidence type="ECO:0000256" key="6">
    <source>
        <dbReference type="PROSITE-ProRule" id="PRU00409"/>
    </source>
</evidence>
<dbReference type="PANTHER" id="PTHR43334">
    <property type="entry name" value="ACETATE--COA LIGASE [ADP-FORMING]"/>
    <property type="match status" value="1"/>
</dbReference>
<keyword evidence="1" id="KW-0816">Tricarboxylic acid cycle</keyword>
<comment type="similarity">
    <text evidence="5">In the N-terminal section; belongs to the acetate CoA ligase alpha subunit family.</text>
</comment>
<dbReference type="Proteomes" id="UP000192903">
    <property type="component" value="Unassembled WGS sequence"/>
</dbReference>
<gene>
    <name evidence="8" type="ORF">SAMN02982989_5077</name>
</gene>
<dbReference type="FunFam" id="3.30.1490.20:FF:000020">
    <property type="entry name" value="Protein lysine acetyltransferase"/>
    <property type="match status" value="1"/>
</dbReference>
<dbReference type="InterPro" id="IPR032875">
    <property type="entry name" value="Succ_CoA_lig_flav_dom"/>
</dbReference>
<dbReference type="Gene3D" id="3.30.1490.20">
    <property type="entry name" value="ATP-grasp fold, A domain"/>
    <property type="match status" value="1"/>
</dbReference>
<evidence type="ECO:0000256" key="2">
    <source>
        <dbReference type="ARBA" id="ARBA00022598"/>
    </source>
</evidence>
<keyword evidence="3 6" id="KW-0547">Nucleotide-binding</keyword>
<dbReference type="Gene3D" id="3.40.50.261">
    <property type="entry name" value="Succinyl-CoA synthetase domains"/>
    <property type="match status" value="1"/>
</dbReference>
<dbReference type="SUPFAM" id="SSF51735">
    <property type="entry name" value="NAD(P)-binding Rossmann-fold domains"/>
    <property type="match status" value="1"/>
</dbReference>
<sequence length="717" mass="74028">MPANKSEDFGDAMRALMAPRSVAVVGATERADASSSFVMRNLMRFGYRGEIIPVHPKAETVFGYKAAPSLSSLDAAPDVAVIGIAAEKVIEALDEAGRTGVKAAVVLASGFAELDEAGRERQRQLVEIAGRYCMAICGPNCLGLFNLGTGAALYSSSLSTNLEKGRFAILSHSGASAIALGNTGRFGLSHIVSSGNSAATDIPEYLEFLATDEATSAVGIVIEAIREPGKLARAMMKMHAANKPVIALRAGRSARGAQATAAHTGSLAGSNEAYHAFFKRVGIIEVPDMDGFMETATLCLSLKQRPTRPGVAIVGVSGGGVAHVSDIADEAGLSLPDLQPETITKIKALLPPFATPQNPLDTTGVVFANGDIYRDVLHSLAGDPSIGLIVAAQDAPAGLDDFCASEYLGIAEAVSAYAETGKAPVVFMSNLSSGHHPAVEAKLPDVPVLRGTKSTLAAIAGLIGQNPVVSWPGMATAARKSLPAGALTEREAKALLAAEGLPVPSEKLVTSPDAAAEAAKTLGFPVAMKIESPDILHKTEAGGVKLGIASEAEARAAFEAIMASARAYAPKADLRGVSVQEMVTGGVEALVGLVRHEPFGLGLVIGIGGVLVELVKDSAFDLLPIDLARAEALIGETKLASLLDGYRAAPKADRKALAELLVKLSGFAARYGGDIEAVDLNPVAVLPEGKGVRILDALIIPRTDGKRDAGPAIETER</sequence>
<dbReference type="PANTHER" id="PTHR43334:SF1">
    <property type="entry name" value="3-HYDROXYPROPIONATE--COA LIGASE [ADP-FORMING]"/>
    <property type="match status" value="1"/>
</dbReference>
<keyword evidence="9" id="KW-1185">Reference proteome</keyword>
<proteinExistence type="inferred from homology"/>
<dbReference type="InterPro" id="IPR013815">
    <property type="entry name" value="ATP_grasp_subdomain_1"/>
</dbReference>
<dbReference type="Gene3D" id="3.30.470.20">
    <property type="entry name" value="ATP-grasp fold, B domain"/>
    <property type="match status" value="1"/>
</dbReference>
<dbReference type="AlphaFoldDB" id="A0A1X7D6I7"/>
<dbReference type="Pfam" id="PF13607">
    <property type="entry name" value="Succ_CoA_lig"/>
    <property type="match status" value="1"/>
</dbReference>
<evidence type="ECO:0000256" key="5">
    <source>
        <dbReference type="ARBA" id="ARBA00060888"/>
    </source>
</evidence>
<keyword evidence="2" id="KW-0436">Ligase</keyword>
<dbReference type="Gene3D" id="3.40.50.720">
    <property type="entry name" value="NAD(P)-binding Rossmann-like Domain"/>
    <property type="match status" value="1"/>
</dbReference>
<keyword evidence="4 6" id="KW-0067">ATP-binding</keyword>
<dbReference type="GO" id="GO:0046872">
    <property type="term" value="F:metal ion binding"/>
    <property type="evidence" value="ECO:0007669"/>
    <property type="project" value="InterPro"/>
</dbReference>
<organism evidence="8 9">
    <name type="scientific">Xaviernesmea oryzae</name>
    <dbReference type="NCBI Taxonomy" id="464029"/>
    <lineage>
        <taxon>Bacteria</taxon>
        <taxon>Pseudomonadati</taxon>
        <taxon>Pseudomonadota</taxon>
        <taxon>Alphaproteobacteria</taxon>
        <taxon>Hyphomicrobiales</taxon>
        <taxon>Rhizobiaceae</taxon>
        <taxon>Rhizobium/Agrobacterium group</taxon>
        <taxon>Xaviernesmea</taxon>
    </lineage>
</organism>